<name>A0A2Z6IMU4_ACIFI</name>
<keyword evidence="2" id="KW-0812">Transmembrane</keyword>
<feature type="region of interest" description="Disordered" evidence="1">
    <location>
        <begin position="1"/>
        <end position="21"/>
    </location>
</feature>
<evidence type="ECO:0000256" key="2">
    <source>
        <dbReference type="SAM" id="Phobius"/>
    </source>
</evidence>
<reference evidence="3 4" key="1">
    <citation type="journal article" date="2018" name="Microbiol. Resour. Announc.">
        <title>Complete Genome Sequence of Acidithiobacillus ferridurans JCM 18981.</title>
        <authorList>
            <person name="Miyauchi T."/>
            <person name="Kouzuma A."/>
            <person name="Abe T."/>
            <person name="Watanabe K."/>
        </authorList>
    </citation>
    <scope>NUCLEOTIDE SEQUENCE [LARGE SCALE GENOMIC DNA]</scope>
    <source>
        <strain evidence="4">ATCC 33020 / DSM 29468 / JCM 18981 / 11Fe</strain>
    </source>
</reference>
<dbReference type="EMBL" id="AP018795">
    <property type="protein sequence ID" value="BBF66207.1"/>
    <property type="molecule type" value="Genomic_DNA"/>
</dbReference>
<evidence type="ECO:0000256" key="1">
    <source>
        <dbReference type="SAM" id="MobiDB-lite"/>
    </source>
</evidence>
<protein>
    <submittedName>
        <fullName evidence="3">Uncharacterized protein</fullName>
    </submittedName>
</protein>
<dbReference type="InterPro" id="IPR007039">
    <property type="entry name" value="TrbC/VirB2"/>
</dbReference>
<feature type="transmembrane region" description="Helical" evidence="2">
    <location>
        <begin position="86"/>
        <end position="103"/>
    </location>
</feature>
<organism evidence="3 4">
    <name type="scientific">Acidithiobacillus ferridurans</name>
    <dbReference type="NCBI Taxonomy" id="1232575"/>
    <lineage>
        <taxon>Bacteria</taxon>
        <taxon>Pseudomonadati</taxon>
        <taxon>Pseudomonadota</taxon>
        <taxon>Acidithiobacillia</taxon>
        <taxon>Acidithiobacillales</taxon>
        <taxon>Acidithiobacillaceae</taxon>
        <taxon>Acidithiobacillus</taxon>
    </lineage>
</organism>
<keyword evidence="4" id="KW-1185">Reference proteome</keyword>
<dbReference type="Proteomes" id="UP000280188">
    <property type="component" value="Chromosome"/>
</dbReference>
<dbReference type="KEGG" id="afj:AFERRID_24250"/>
<dbReference type="Pfam" id="PF04956">
    <property type="entry name" value="TrbC"/>
    <property type="match status" value="1"/>
</dbReference>
<evidence type="ECO:0000313" key="4">
    <source>
        <dbReference type="Proteomes" id="UP000280188"/>
    </source>
</evidence>
<proteinExistence type="predicted"/>
<keyword evidence="2" id="KW-0472">Membrane</keyword>
<evidence type="ECO:0000313" key="3">
    <source>
        <dbReference type="EMBL" id="BBF66207.1"/>
    </source>
</evidence>
<gene>
    <name evidence="3" type="ORF">AFERRID_24250</name>
</gene>
<dbReference type="AlphaFoldDB" id="A0A2Z6IMU4"/>
<keyword evidence="2" id="KW-1133">Transmembrane helix</keyword>
<sequence length="160" mass="16273">MKYHPFDSGYTKTRRSIPAQGQMRVRPRKGVHMKKRLKAIFSGVRKVSAAGLMVLAPGVALASTSGGVFSPIAGPLNTVLTGMQDLGGLVAAGGFVATGLSWWHGGEHKKAMMIGMGATVGGIAMANAKSLATSITGGATMGHVGILGLAASHALHVVGL</sequence>
<accession>A0A2Z6IMU4</accession>